<name>A0A9D2UH31_9BACT</name>
<evidence type="ECO:0000313" key="1">
    <source>
        <dbReference type="EMBL" id="HJD52337.1"/>
    </source>
</evidence>
<sequence length="228" mass="26289">RMHIMAYRFEGEKEMDMNIYAGQLFTWSPSAPREMQSALDSDVKVTVEVNENLIDFYNDYPRTYSMPDPDGTSCWKFYANAPLNDEVKSELYPVLRRAIAGKGEIAAANVLIHFLQTTLTYRLDDEVWGGDRPFFAEETLFYPYSDCEDRAVLFSRLVRDLLGLDVVLLYLPGHLATAVAFNETLDAPYYLIDGRRYYYCEPTVSPYADVGWMPDSYKDVKADIIKLR</sequence>
<dbReference type="AlphaFoldDB" id="A0A9D2UH31"/>
<proteinExistence type="predicted"/>
<protein>
    <recommendedName>
        <fullName evidence="3">Transglutaminase domain-containing protein</fullName>
    </recommendedName>
</protein>
<evidence type="ECO:0008006" key="3">
    <source>
        <dbReference type="Google" id="ProtNLM"/>
    </source>
</evidence>
<reference evidence="1" key="1">
    <citation type="journal article" date="2021" name="PeerJ">
        <title>Extensive microbial diversity within the chicken gut microbiome revealed by metagenomics and culture.</title>
        <authorList>
            <person name="Gilroy R."/>
            <person name="Ravi A."/>
            <person name="Getino M."/>
            <person name="Pursley I."/>
            <person name="Horton D.L."/>
            <person name="Alikhan N.F."/>
            <person name="Baker D."/>
            <person name="Gharbi K."/>
            <person name="Hall N."/>
            <person name="Watson M."/>
            <person name="Adriaenssens E.M."/>
            <person name="Foster-Nyarko E."/>
            <person name="Jarju S."/>
            <person name="Secka A."/>
            <person name="Antonio M."/>
            <person name="Oren A."/>
            <person name="Chaudhuri R.R."/>
            <person name="La Ragione R."/>
            <person name="Hildebrand F."/>
            <person name="Pallen M.J."/>
        </authorList>
    </citation>
    <scope>NUCLEOTIDE SEQUENCE</scope>
    <source>
        <strain evidence="1">MalCec1-1739</strain>
    </source>
</reference>
<gene>
    <name evidence="1" type="ORF">IAA93_01215</name>
</gene>
<dbReference type="EMBL" id="DWUP01000023">
    <property type="protein sequence ID" value="HJD52337.1"/>
    <property type="molecule type" value="Genomic_DNA"/>
</dbReference>
<evidence type="ECO:0000313" key="2">
    <source>
        <dbReference type="Proteomes" id="UP000787625"/>
    </source>
</evidence>
<dbReference type="Proteomes" id="UP000787625">
    <property type="component" value="Unassembled WGS sequence"/>
</dbReference>
<feature type="non-terminal residue" evidence="1">
    <location>
        <position position="1"/>
    </location>
</feature>
<reference evidence="1" key="2">
    <citation type="submission" date="2021-04" db="EMBL/GenBank/DDBJ databases">
        <authorList>
            <person name="Gilroy R."/>
        </authorList>
    </citation>
    <scope>NUCLEOTIDE SEQUENCE</scope>
    <source>
        <strain evidence="1">MalCec1-1739</strain>
    </source>
</reference>
<organism evidence="1 2">
    <name type="scientific">Candidatus Avibacteroides avistercoris</name>
    <dbReference type="NCBI Taxonomy" id="2840690"/>
    <lineage>
        <taxon>Bacteria</taxon>
        <taxon>Pseudomonadati</taxon>
        <taxon>Bacteroidota</taxon>
        <taxon>Bacteroidia</taxon>
        <taxon>Bacteroidales</taxon>
        <taxon>Bacteroidaceae</taxon>
        <taxon>Bacteroidaceae incertae sedis</taxon>
        <taxon>Candidatus Avibacteroides</taxon>
    </lineage>
</organism>
<comment type="caution">
    <text evidence="1">The sequence shown here is derived from an EMBL/GenBank/DDBJ whole genome shotgun (WGS) entry which is preliminary data.</text>
</comment>
<accession>A0A9D2UH31</accession>